<organism evidence="1 2">
    <name type="scientific">Phialemonium atrogriseum</name>
    <dbReference type="NCBI Taxonomy" id="1093897"/>
    <lineage>
        <taxon>Eukaryota</taxon>
        <taxon>Fungi</taxon>
        <taxon>Dikarya</taxon>
        <taxon>Ascomycota</taxon>
        <taxon>Pezizomycotina</taxon>
        <taxon>Sordariomycetes</taxon>
        <taxon>Sordariomycetidae</taxon>
        <taxon>Cephalothecales</taxon>
        <taxon>Cephalothecaceae</taxon>
        <taxon>Phialemonium</taxon>
    </lineage>
</organism>
<gene>
    <name evidence="1" type="ORF">QBC33DRAFT_486401</name>
</gene>
<accession>A0AAJ0CAB6</accession>
<dbReference type="Proteomes" id="UP001244011">
    <property type="component" value="Unassembled WGS sequence"/>
</dbReference>
<protein>
    <recommendedName>
        <fullName evidence="3">Pentatricopeptide repeat domain-containing protein</fullName>
    </recommendedName>
</protein>
<reference evidence="1" key="1">
    <citation type="submission" date="2023-06" db="EMBL/GenBank/DDBJ databases">
        <title>Genome-scale phylogeny and comparative genomics of the fungal order Sordariales.</title>
        <authorList>
            <consortium name="Lawrence Berkeley National Laboratory"/>
            <person name="Hensen N."/>
            <person name="Bonometti L."/>
            <person name="Westerberg I."/>
            <person name="Brannstrom I.O."/>
            <person name="Guillou S."/>
            <person name="Cros-Aarteil S."/>
            <person name="Calhoun S."/>
            <person name="Haridas S."/>
            <person name="Kuo A."/>
            <person name="Mondo S."/>
            <person name="Pangilinan J."/>
            <person name="Riley R."/>
            <person name="Labutti K."/>
            <person name="Andreopoulos B."/>
            <person name="Lipzen A."/>
            <person name="Chen C."/>
            <person name="Yanf M."/>
            <person name="Daum C."/>
            <person name="Ng V."/>
            <person name="Clum A."/>
            <person name="Steindorff A."/>
            <person name="Ohm R."/>
            <person name="Martin F."/>
            <person name="Silar P."/>
            <person name="Natvig D."/>
            <person name="Lalanne C."/>
            <person name="Gautier V."/>
            <person name="Ament-Velasquez S.L."/>
            <person name="Kruys A."/>
            <person name="Hutchinson M.I."/>
            <person name="Powell A.J."/>
            <person name="Barry K."/>
            <person name="Miller A.N."/>
            <person name="Grigoriev I.V."/>
            <person name="Debuchy R."/>
            <person name="Gladieux P."/>
            <person name="Thoren M.H."/>
            <person name="Johannesson H."/>
        </authorList>
    </citation>
    <scope>NUCLEOTIDE SEQUENCE</scope>
    <source>
        <strain evidence="1">8032-3</strain>
    </source>
</reference>
<name>A0AAJ0CAB6_9PEZI</name>
<evidence type="ECO:0000313" key="1">
    <source>
        <dbReference type="EMBL" id="KAK1770631.1"/>
    </source>
</evidence>
<comment type="caution">
    <text evidence="1">The sequence shown here is derived from an EMBL/GenBank/DDBJ whole genome shotgun (WGS) entry which is preliminary data.</text>
</comment>
<evidence type="ECO:0000313" key="2">
    <source>
        <dbReference type="Proteomes" id="UP001244011"/>
    </source>
</evidence>
<proteinExistence type="predicted"/>
<sequence>MRLVYRNLRQVNRYAHQGFRTCSRLQLVNYSLQSPKSTNIPARNLVHFRSIVSSAAVVVDRNETRELDHLDHLLEEFLERSPEIEPLDDEDTRVSPSLYLEDGTKRSMSLPGEPSARLGGLGKWHSLARDHQRLLFESDVASDNTKSFRLIDDPENENDVELWNCILAFRYRRDGPGGVAMVFRGLQMRRTLRDVEGDGSTDFWQTILNVALHDEVLLEGVWEYAEWLHQAHGVRWPRLYQTVIASFVSRRQEKEALRWHLRLSPNFGLEAPSFARMLQRFIRDPDPVIQDTLKGLYRLSIHRRLYDSLVPYLYAQGTQSIARTWRKFLLYHNDVPSSLAARPFLRFLAGYFPRDPMVRTEFLAAGIKEPAEYNSDIPGNDVVADKSFSHLVNKVRGRRFGIQEKTYNDALGARWFASSWISLDMAVEVVRILGVDRIGPLSLQSIALRERSSDRILHRLDQLETFNISIGTSSYAKAIRHFAAVDDYEALTDLLRSDVHPDVFDDLNIQQLILGSAVMLGDWKKYRLILAVRLAVSLDSVALASNAVLSACLGSGNKQMTLRVLEDMNSRGVQVFPSTSNAISMHIIRDVSPHAQMGDRPPLDLPFYVAICRRIMAMRFPLATRALQTILFRLAREGHTDDLERLSLEILQRYHSFQTSERATLNVHKFDVPDILKKESHYRSFQMIPRDLSLFHELHPIQLIFNKKLQHCIIRCGFARSTLYRHRYATASLTDPTQPVDFAFARGIRLVALWKERGVSVDIRALRKVVQLRLADLYGADWSANQRLRSAVRGNRLTLEEAKSLCDEAWGSEILPPIPELREAVRKLGRARTEQWSAFINKKAQQSRDENNECR</sequence>
<keyword evidence="2" id="KW-1185">Reference proteome</keyword>
<dbReference type="RefSeq" id="XP_060286844.1">
    <property type="nucleotide sequence ID" value="XM_060425413.1"/>
</dbReference>
<dbReference type="EMBL" id="MU839000">
    <property type="protein sequence ID" value="KAK1770631.1"/>
    <property type="molecule type" value="Genomic_DNA"/>
</dbReference>
<evidence type="ECO:0008006" key="3">
    <source>
        <dbReference type="Google" id="ProtNLM"/>
    </source>
</evidence>
<dbReference type="AlphaFoldDB" id="A0AAJ0CAB6"/>
<dbReference type="GeneID" id="85308600"/>